<dbReference type="Gene3D" id="1.25.40.10">
    <property type="entry name" value="Tetratricopeptide repeat domain"/>
    <property type="match status" value="1"/>
</dbReference>
<organism evidence="3">
    <name type="scientific">Enterobius vermicularis</name>
    <name type="common">Human pinworm</name>
    <dbReference type="NCBI Taxonomy" id="51028"/>
    <lineage>
        <taxon>Eukaryota</taxon>
        <taxon>Metazoa</taxon>
        <taxon>Ecdysozoa</taxon>
        <taxon>Nematoda</taxon>
        <taxon>Chromadorea</taxon>
        <taxon>Rhabditida</taxon>
        <taxon>Spirurina</taxon>
        <taxon>Oxyuridomorpha</taxon>
        <taxon>Oxyuroidea</taxon>
        <taxon>Oxyuridae</taxon>
        <taxon>Enterobius</taxon>
    </lineage>
</organism>
<dbReference type="WBParaSite" id="EVEC_0000672001-mRNA-1">
    <property type="protein sequence ID" value="EVEC_0000672001-mRNA-1"/>
    <property type="gene ID" value="EVEC_0000672001"/>
</dbReference>
<reference evidence="3" key="1">
    <citation type="submission" date="2017-02" db="UniProtKB">
        <authorList>
            <consortium name="WormBaseParasite"/>
        </authorList>
    </citation>
    <scope>IDENTIFICATION</scope>
</reference>
<gene>
    <name evidence="1" type="ORF">EVEC_LOCUS6268</name>
</gene>
<evidence type="ECO:0000313" key="2">
    <source>
        <dbReference type="Proteomes" id="UP000274131"/>
    </source>
</evidence>
<dbReference type="Proteomes" id="UP000274131">
    <property type="component" value="Unassembled WGS sequence"/>
</dbReference>
<dbReference type="PANTHER" id="PTHR21581">
    <property type="entry name" value="D-ALANYL-D-ALANINE CARBOXYPEPTIDASE"/>
    <property type="match status" value="1"/>
</dbReference>
<dbReference type="InterPro" id="IPR011990">
    <property type="entry name" value="TPR-like_helical_dom_sf"/>
</dbReference>
<dbReference type="STRING" id="51028.A0A0N4V8K9"/>
<accession>A0A0N4V8K9</accession>
<dbReference type="AlphaFoldDB" id="A0A0N4V8K9"/>
<dbReference type="GO" id="GO:0030008">
    <property type="term" value="C:TRAPP complex"/>
    <property type="evidence" value="ECO:0007669"/>
    <property type="project" value="TreeGrafter"/>
</dbReference>
<dbReference type="PANTHER" id="PTHR21581:SF6">
    <property type="entry name" value="TRAFFICKING PROTEIN PARTICLE COMPLEX SUBUNIT 12"/>
    <property type="match status" value="1"/>
</dbReference>
<evidence type="ECO:0000313" key="1">
    <source>
        <dbReference type="EMBL" id="VDD91517.1"/>
    </source>
</evidence>
<proteinExistence type="predicted"/>
<reference evidence="1 2" key="2">
    <citation type="submission" date="2018-10" db="EMBL/GenBank/DDBJ databases">
        <authorList>
            <consortium name="Pathogen Informatics"/>
        </authorList>
    </citation>
    <scope>NUCLEOTIDE SEQUENCE [LARGE SCALE GENOMIC DNA]</scope>
</reference>
<name>A0A0N4V8K9_ENTVE</name>
<dbReference type="GO" id="GO:0005794">
    <property type="term" value="C:Golgi apparatus"/>
    <property type="evidence" value="ECO:0007669"/>
    <property type="project" value="TreeGrafter"/>
</dbReference>
<dbReference type="SUPFAM" id="SSF48452">
    <property type="entry name" value="TPR-like"/>
    <property type="match status" value="1"/>
</dbReference>
<sequence length="386" mass="44547">MDATLREPSYLYEWPESDRLKKVLYVESPKLEHCFTRSGSLMEDLVAVKAGELLQKTPSRPSVAPNIEGLKQLIVSGNLRSAVNLTTKILTDLGQGFGMAGQPSRNTFLTFEIWASRFQLLMALKCYALLNDELSPFEELDAPDLYTQYYPHVYRTLVPFSLRLVHAESLRFTPFPWATIRRINLLEENVTEIIEAETEKRSSPEVLDAWRKRLLVVQKLKARTLYCLKEYNLSILMYERILAREENEEKKLALKLLLVRIAAVVGDEKSLLRFLNGLPVSANKEKDVLLHRCLKLVFYGQYTKALDLLKPFMSQLGDPRVWNNAAVCMLYSGHINDALKLFEKYFETPNEPLVLNLVSINELISRNIKQKKVEFFFIFCFPGHDF</sequence>
<keyword evidence="2" id="KW-1185">Reference proteome</keyword>
<evidence type="ECO:0000313" key="3">
    <source>
        <dbReference type="WBParaSite" id="EVEC_0000672001-mRNA-1"/>
    </source>
</evidence>
<dbReference type="OrthoDB" id="428342at2759"/>
<protein>
    <submittedName>
        <fullName evidence="3">TPR_REGION domain-containing protein</fullName>
    </submittedName>
</protein>
<dbReference type="EMBL" id="UXUI01008450">
    <property type="protein sequence ID" value="VDD91517.1"/>
    <property type="molecule type" value="Genomic_DNA"/>
</dbReference>